<dbReference type="Gene3D" id="3.60.15.10">
    <property type="entry name" value="Ribonuclease Z/Hydroxyacylglutathione hydrolase-like"/>
    <property type="match status" value="1"/>
</dbReference>
<evidence type="ECO:0000313" key="2">
    <source>
        <dbReference type="Proteomes" id="UP000287872"/>
    </source>
</evidence>
<dbReference type="InterPro" id="IPR036866">
    <property type="entry name" value="RibonucZ/Hydroxyglut_hydro"/>
</dbReference>
<dbReference type="PANTHER" id="PTHR42967:SF1">
    <property type="entry name" value="MBL FOLD METALLO-HYDROLASE"/>
    <property type="match status" value="1"/>
</dbReference>
<reference evidence="1 2" key="1">
    <citation type="submission" date="2018-11" db="EMBL/GenBank/DDBJ databases">
        <title>Genome sequencing and assembly of Clostridium tagluense strain A121.</title>
        <authorList>
            <person name="Murakami T."/>
            <person name="Segawa T."/>
            <person name="Shcherbakova V.A."/>
            <person name="Mori H."/>
            <person name="Yoshimura Y."/>
        </authorList>
    </citation>
    <scope>NUCLEOTIDE SEQUENCE [LARGE SCALE GENOMIC DNA]</scope>
    <source>
        <strain evidence="1 2">A121</strain>
    </source>
</reference>
<name>A0A401UMK5_9CLOT</name>
<dbReference type="AlphaFoldDB" id="A0A401UMK5"/>
<keyword evidence="1" id="KW-0378">Hydrolase</keyword>
<dbReference type="RefSeq" id="WP_125001964.1">
    <property type="nucleotide sequence ID" value="NZ_BHYK01000012.1"/>
</dbReference>
<dbReference type="Pfam" id="PF13483">
    <property type="entry name" value="Lactamase_B_3"/>
    <property type="match status" value="1"/>
</dbReference>
<gene>
    <name evidence="1" type="ORF">Ctaglu_23890</name>
</gene>
<dbReference type="OrthoDB" id="36975at2"/>
<comment type="caution">
    <text evidence="1">The sequence shown here is derived from an EMBL/GenBank/DDBJ whole genome shotgun (WGS) entry which is preliminary data.</text>
</comment>
<dbReference type="PANTHER" id="PTHR42967">
    <property type="entry name" value="METAL DEPENDENT HYDROLASE"/>
    <property type="match status" value="1"/>
</dbReference>
<dbReference type="SUPFAM" id="SSF56281">
    <property type="entry name" value="Metallo-hydrolase/oxidoreductase"/>
    <property type="match status" value="1"/>
</dbReference>
<dbReference type="GO" id="GO:0016787">
    <property type="term" value="F:hydrolase activity"/>
    <property type="evidence" value="ECO:0007669"/>
    <property type="project" value="UniProtKB-KW"/>
</dbReference>
<proteinExistence type="predicted"/>
<evidence type="ECO:0000313" key="1">
    <source>
        <dbReference type="EMBL" id="GCD10766.1"/>
    </source>
</evidence>
<accession>A0A401UMK5</accession>
<keyword evidence="2" id="KW-1185">Reference proteome</keyword>
<protein>
    <submittedName>
        <fullName evidence="1">Hydrolase</fullName>
    </submittedName>
</protein>
<organism evidence="1 2">
    <name type="scientific">Clostridium tagluense</name>
    <dbReference type="NCBI Taxonomy" id="360422"/>
    <lineage>
        <taxon>Bacteria</taxon>
        <taxon>Bacillati</taxon>
        <taxon>Bacillota</taxon>
        <taxon>Clostridia</taxon>
        <taxon>Eubacteriales</taxon>
        <taxon>Clostridiaceae</taxon>
        <taxon>Clostridium</taxon>
    </lineage>
</organism>
<dbReference type="Proteomes" id="UP000287872">
    <property type="component" value="Unassembled WGS sequence"/>
</dbReference>
<sequence length="245" mass="28597">MEKIKAKIYYIYHSGFAIKTKNHFLIFDYYKEPIENDDTHKPSVLLSPENIEQMKNVVVFASHSHEDHFNSSILEWENYNSNIKYIFSSDITINKNKPSYNFIEEGEERTFDDLYVKAYGSTDIGISFLVKVDGLTIFHAGDLNLWRWKEDSLEEQSLAESSFKAHIDKLSEEKSIDIAFFPVDPRLQEAYYVGGEYFAKKIQPKLLIPMHFGEEVNITSKFADKMRKQNINAVQIDYSGQEIIY</sequence>
<dbReference type="EMBL" id="BHYK01000012">
    <property type="protein sequence ID" value="GCD10766.1"/>
    <property type="molecule type" value="Genomic_DNA"/>
</dbReference>